<organism evidence="7 12">
    <name type="scientific">Metallosphaera hakonensis JCM 8857 = DSM 7519</name>
    <dbReference type="NCBI Taxonomy" id="1293036"/>
    <lineage>
        <taxon>Archaea</taxon>
        <taxon>Thermoproteota</taxon>
        <taxon>Thermoprotei</taxon>
        <taxon>Sulfolobales</taxon>
        <taxon>Sulfolobaceae</taxon>
        <taxon>Metallosphaera</taxon>
    </lineage>
</organism>
<evidence type="ECO:0000256" key="2">
    <source>
        <dbReference type="ARBA" id="ARBA00008841"/>
    </source>
</evidence>
<proteinExistence type="inferred from homology"/>
<dbReference type="PANTHER" id="PTHR33293">
    <property type="entry name" value="INSERTION ELEMENT IS1 1 PROTEIN INSB-RELATED"/>
    <property type="match status" value="1"/>
</dbReference>
<dbReference type="NCBIfam" id="NF033558">
    <property type="entry name" value="transpos_IS1"/>
    <property type="match status" value="1"/>
</dbReference>
<keyword evidence="12" id="KW-1185">Reference proteome</keyword>
<evidence type="ECO:0000313" key="5">
    <source>
        <dbReference type="EMBL" id="AWS00479.1"/>
    </source>
</evidence>
<dbReference type="GO" id="GO:0004803">
    <property type="term" value="F:transposase activity"/>
    <property type="evidence" value="ECO:0007669"/>
    <property type="project" value="InterPro"/>
</dbReference>
<protein>
    <submittedName>
        <fullName evidence="7">IS1 family transposase</fullName>
    </submittedName>
</protein>
<dbReference type="KEGG" id="mhk:DFR87_03880"/>
<gene>
    <name evidence="5" type="ORF">DFR87_01345</name>
    <name evidence="6" type="ORF">DFR87_01695</name>
    <name evidence="7" type="ORF">DFR87_02210</name>
    <name evidence="8" type="ORF">DFR87_02370</name>
    <name evidence="9" type="ORF">DFR87_03880</name>
    <name evidence="10" type="ORF">DFR87_05060</name>
    <name evidence="11" type="ORF">DFR87_13015</name>
</gene>
<dbReference type="KEGG" id="mhk:DFR87_02370"/>
<evidence type="ECO:0000313" key="11">
    <source>
        <dbReference type="EMBL" id="AWS00753.1"/>
    </source>
</evidence>
<dbReference type="InterPro" id="IPR005063">
    <property type="entry name" value="Transposase_27"/>
</dbReference>
<evidence type="ECO:0000313" key="10">
    <source>
        <dbReference type="EMBL" id="AWS00563.1"/>
    </source>
</evidence>
<dbReference type="GeneID" id="36836280"/>
<dbReference type="EMBL" id="CP029287">
    <property type="protein sequence ID" value="AWS00563.1"/>
    <property type="molecule type" value="Genomic_DNA"/>
</dbReference>
<dbReference type="EMBL" id="CP029287">
    <property type="protein sequence ID" value="AWS00535.1"/>
    <property type="molecule type" value="Genomic_DNA"/>
</dbReference>
<dbReference type="KEGG" id="mhk:DFR87_02210"/>
<evidence type="ECO:0000313" key="7">
    <source>
        <dbReference type="EMBL" id="AWS00490.1"/>
    </source>
</evidence>
<dbReference type="STRING" id="1293036.GCA_001315825_02638"/>
<dbReference type="AlphaFoldDB" id="A0A2U9IWQ5"/>
<dbReference type="EMBL" id="CP029287">
    <property type="protein sequence ID" value="AWS00479.1"/>
    <property type="molecule type" value="Genomic_DNA"/>
</dbReference>
<dbReference type="RefSeq" id="WP_110369712.1">
    <property type="nucleotide sequence ID" value="NZ_CP029287.2"/>
</dbReference>
<dbReference type="GO" id="GO:0006313">
    <property type="term" value="P:DNA transposition"/>
    <property type="evidence" value="ECO:0007669"/>
    <property type="project" value="InterPro"/>
</dbReference>
<dbReference type="EMBL" id="CP029287">
    <property type="protein sequence ID" value="AWS00484.1"/>
    <property type="molecule type" value="Genomic_DNA"/>
</dbReference>
<accession>A0A2U9IWQ5</accession>
<evidence type="ECO:0000313" key="9">
    <source>
        <dbReference type="EMBL" id="AWS00535.1"/>
    </source>
</evidence>
<name>A0A2U9IWQ5_9CREN</name>
<dbReference type="EMBL" id="CP029287">
    <property type="protein sequence ID" value="AWS00753.1"/>
    <property type="molecule type" value="Genomic_DNA"/>
</dbReference>
<evidence type="ECO:0000313" key="6">
    <source>
        <dbReference type="EMBL" id="AWS00484.1"/>
    </source>
</evidence>
<comment type="similarity">
    <text evidence="2">Belongs to the transposase 27 family.</text>
</comment>
<dbReference type="KEGG" id="mhk:DFR87_13015"/>
<dbReference type="Pfam" id="PF03400">
    <property type="entry name" value="DDE_Tnp_IS1"/>
    <property type="match status" value="1"/>
</dbReference>
<keyword evidence="4" id="KW-0233">DNA recombination</keyword>
<dbReference type="EMBL" id="CP029287">
    <property type="protein sequence ID" value="AWS00490.1"/>
    <property type="molecule type" value="Genomic_DNA"/>
</dbReference>
<dbReference type="InterPro" id="IPR051354">
    <property type="entry name" value="Transposase_27_IS1"/>
</dbReference>
<evidence type="ECO:0000256" key="3">
    <source>
        <dbReference type="ARBA" id="ARBA00022578"/>
    </source>
</evidence>
<evidence type="ECO:0000313" key="8">
    <source>
        <dbReference type="EMBL" id="AWS00492.1"/>
    </source>
</evidence>
<evidence type="ECO:0000313" key="12">
    <source>
        <dbReference type="Proteomes" id="UP000247586"/>
    </source>
</evidence>
<dbReference type="OrthoDB" id="43045at2157"/>
<comment type="function">
    <text evidence="1">Absolutely required for transposition of IS1.</text>
</comment>
<dbReference type="GO" id="GO:0003677">
    <property type="term" value="F:DNA binding"/>
    <property type="evidence" value="ECO:0007669"/>
    <property type="project" value="InterPro"/>
</dbReference>
<evidence type="ECO:0000256" key="1">
    <source>
        <dbReference type="ARBA" id="ARBA00004091"/>
    </source>
</evidence>
<reference evidence="12" key="2">
    <citation type="submission" date="2020-03" db="EMBL/GenBank/DDBJ databases">
        <title>Sequencing and Assembly of Multiple Reported Metal-Biooxidizing Members of the Extremely Thermoacidophilic Archaeal Family Sulfolobaceae.</title>
        <authorList>
            <person name="Counts J.A."/>
            <person name="Kelly R.M."/>
        </authorList>
    </citation>
    <scope>NUCLEOTIDE SEQUENCE [LARGE SCALE GENOMIC DNA]</scope>
    <source>
        <strain evidence="12">HO1-1</strain>
    </source>
</reference>
<dbReference type="KEGG" id="mhk:DFR87_01345"/>
<dbReference type="KEGG" id="mhk:DFR87_05060"/>
<dbReference type="Proteomes" id="UP000247586">
    <property type="component" value="Chromosome"/>
</dbReference>
<reference evidence="7 12" key="1">
    <citation type="submission" date="2018-05" db="EMBL/GenBank/DDBJ databases">
        <title>Complete Genome Sequences of Extremely Thermoacidophilic, Metal-Mobilizing Type-Strain Members of the Archaeal Family Sulfolobaceae: Acidianus brierleyi DSM-1651T, Acidianus sulfidivorans DSM-18786T, Metallosphaera hakonensis DSM-7519T, and Metallosphaera prunae DSM-10039T.</title>
        <authorList>
            <person name="Counts J.A."/>
            <person name="Kelly R.M."/>
        </authorList>
    </citation>
    <scope>NUCLEOTIDE SEQUENCE [LARGE SCALE GENOMIC DNA]</scope>
    <source>
        <strain evidence="7 12">HO1-1</strain>
    </source>
</reference>
<keyword evidence="3" id="KW-0815">Transposition</keyword>
<evidence type="ECO:0000256" key="4">
    <source>
        <dbReference type="ARBA" id="ARBA00023172"/>
    </source>
</evidence>
<sequence>MNLVALAQLILLVLRNLNLKPRKHRPEEIAFALAAYVMGVQVTKLKIPPSTLYYYIKKLGIKRRKDARPRCPSCNSDRVVRNGSSRGKSKYRCKVCGRTFYGTASHRMSREQRERILKEYTNRMSLRGISKVEGRPLTTVYSLVKRAGLKAYVNLLILQAQLKAFRAKFAVLDESWTYVHVRRGPRRQNLWIWNALVDGVPFFVTGDRDYNTFRFLWSSLPKCEVHYTDAYSIYQVLDHHVVGKKYTHTAESYNSFCRSHLARLARDTKAVNRSRGMTDYSLALLNVMNPHVFSDEETPLNLAYLRGVQHIREHLI</sequence>
<dbReference type="KEGG" id="mhk:DFR87_01695"/>
<dbReference type="EMBL" id="CP029287">
    <property type="protein sequence ID" value="AWS00492.1"/>
    <property type="molecule type" value="Genomic_DNA"/>
</dbReference>
<dbReference type="PANTHER" id="PTHR33293:SF1">
    <property type="entry name" value="INSERTION ELEMENT IS1 1 PROTEIN INSB-RELATED"/>
    <property type="match status" value="1"/>
</dbReference>